<evidence type="ECO:0000313" key="3">
    <source>
        <dbReference type="Proteomes" id="UP000623467"/>
    </source>
</evidence>
<keyword evidence="1" id="KW-0812">Transmembrane</keyword>
<comment type="caution">
    <text evidence="2">The sequence shown here is derived from an EMBL/GenBank/DDBJ whole genome shotgun (WGS) entry which is preliminary data.</text>
</comment>
<dbReference type="EMBL" id="JACAZH010000017">
    <property type="protein sequence ID" value="KAF7348003.1"/>
    <property type="molecule type" value="Genomic_DNA"/>
</dbReference>
<dbReference type="Proteomes" id="UP000623467">
    <property type="component" value="Unassembled WGS sequence"/>
</dbReference>
<dbReference type="AlphaFoldDB" id="A0A8H6XTT6"/>
<keyword evidence="3" id="KW-1185">Reference proteome</keyword>
<name>A0A8H6XTT6_9AGAR</name>
<sequence length="160" mass="18024">MSPTVRDLILVLQFFFPGDLDLRQALYLFGIIFSVYPLLRLHLNQRRQPGQRTQRAWFNTIRSLFRNALKQEDGAASIWGTGNDRSAEYAEYLSNDLGALYQLLGLDPHSLENPDPDPIFPAQRIVLCTTHLSCIVCPPGDLNITPHFTPPYQATGGLDP</sequence>
<evidence type="ECO:0000313" key="2">
    <source>
        <dbReference type="EMBL" id="KAF7348003.1"/>
    </source>
</evidence>
<proteinExistence type="predicted"/>
<protein>
    <submittedName>
        <fullName evidence="2">CxC5 domain-containing protein</fullName>
    </submittedName>
</protein>
<feature type="transmembrane region" description="Helical" evidence="1">
    <location>
        <begin position="25"/>
        <end position="43"/>
    </location>
</feature>
<reference evidence="2" key="1">
    <citation type="submission" date="2020-05" db="EMBL/GenBank/DDBJ databases">
        <title>Mycena genomes resolve the evolution of fungal bioluminescence.</title>
        <authorList>
            <person name="Tsai I.J."/>
        </authorList>
    </citation>
    <scope>NUCLEOTIDE SEQUENCE</scope>
    <source>
        <strain evidence="2">160909Yilan</strain>
    </source>
</reference>
<gene>
    <name evidence="2" type="ORF">MSAN_01752400</name>
</gene>
<keyword evidence="1" id="KW-0472">Membrane</keyword>
<keyword evidence="1" id="KW-1133">Transmembrane helix</keyword>
<accession>A0A8H6XTT6</accession>
<evidence type="ECO:0000256" key="1">
    <source>
        <dbReference type="SAM" id="Phobius"/>
    </source>
</evidence>
<organism evidence="2 3">
    <name type="scientific">Mycena sanguinolenta</name>
    <dbReference type="NCBI Taxonomy" id="230812"/>
    <lineage>
        <taxon>Eukaryota</taxon>
        <taxon>Fungi</taxon>
        <taxon>Dikarya</taxon>
        <taxon>Basidiomycota</taxon>
        <taxon>Agaricomycotina</taxon>
        <taxon>Agaricomycetes</taxon>
        <taxon>Agaricomycetidae</taxon>
        <taxon>Agaricales</taxon>
        <taxon>Marasmiineae</taxon>
        <taxon>Mycenaceae</taxon>
        <taxon>Mycena</taxon>
    </lineage>
</organism>
<dbReference type="OrthoDB" id="2527272at2759"/>